<comment type="caution">
    <text evidence="1">The sequence shown here is derived from an EMBL/GenBank/DDBJ whole genome shotgun (WGS) entry which is preliminary data.</text>
</comment>
<gene>
    <name evidence="1" type="ORF">C2845_PM03G17900</name>
</gene>
<protein>
    <submittedName>
        <fullName evidence="1">Uncharacterized protein</fullName>
    </submittedName>
</protein>
<evidence type="ECO:0000313" key="2">
    <source>
        <dbReference type="Proteomes" id="UP000275267"/>
    </source>
</evidence>
<accession>A0A3L6TCD2</accession>
<dbReference type="AlphaFoldDB" id="A0A3L6TCD2"/>
<dbReference type="Proteomes" id="UP000275267">
    <property type="component" value="Unassembled WGS sequence"/>
</dbReference>
<organism evidence="1 2">
    <name type="scientific">Panicum miliaceum</name>
    <name type="common">Proso millet</name>
    <name type="synonym">Broomcorn millet</name>
    <dbReference type="NCBI Taxonomy" id="4540"/>
    <lineage>
        <taxon>Eukaryota</taxon>
        <taxon>Viridiplantae</taxon>
        <taxon>Streptophyta</taxon>
        <taxon>Embryophyta</taxon>
        <taxon>Tracheophyta</taxon>
        <taxon>Spermatophyta</taxon>
        <taxon>Magnoliopsida</taxon>
        <taxon>Liliopsida</taxon>
        <taxon>Poales</taxon>
        <taxon>Poaceae</taxon>
        <taxon>PACMAD clade</taxon>
        <taxon>Panicoideae</taxon>
        <taxon>Panicodae</taxon>
        <taxon>Paniceae</taxon>
        <taxon>Panicinae</taxon>
        <taxon>Panicum</taxon>
        <taxon>Panicum sect. Panicum</taxon>
    </lineage>
</organism>
<dbReference type="EMBL" id="PQIB02000002">
    <property type="protein sequence ID" value="RLN34953.1"/>
    <property type="molecule type" value="Genomic_DNA"/>
</dbReference>
<proteinExistence type="predicted"/>
<keyword evidence="2" id="KW-1185">Reference proteome</keyword>
<evidence type="ECO:0000313" key="1">
    <source>
        <dbReference type="EMBL" id="RLN34953.1"/>
    </source>
</evidence>
<name>A0A3L6TCD2_PANMI</name>
<dbReference type="STRING" id="4540.A0A3L6TCD2"/>
<sequence length="94" mass="10002">MPAVVGVDAAIRSNKVAGLTDSDMDSEADYDDDVGGTATHGLPIRAYASDSDDITDSSCGFERVRFGAFTDDEEDEGDGYGLCAICYDVKKKCF</sequence>
<reference evidence="2" key="1">
    <citation type="journal article" date="2019" name="Nat. Commun.">
        <title>The genome of broomcorn millet.</title>
        <authorList>
            <person name="Zou C."/>
            <person name="Miki D."/>
            <person name="Li D."/>
            <person name="Tang Q."/>
            <person name="Xiao L."/>
            <person name="Rajput S."/>
            <person name="Deng P."/>
            <person name="Jia W."/>
            <person name="Huang R."/>
            <person name="Zhang M."/>
            <person name="Sun Y."/>
            <person name="Hu J."/>
            <person name="Fu X."/>
            <person name="Schnable P.S."/>
            <person name="Li F."/>
            <person name="Zhang H."/>
            <person name="Feng B."/>
            <person name="Zhu X."/>
            <person name="Liu R."/>
            <person name="Schnable J.C."/>
            <person name="Zhu J.-K."/>
            <person name="Zhang H."/>
        </authorList>
    </citation>
    <scope>NUCLEOTIDE SEQUENCE [LARGE SCALE GENOMIC DNA]</scope>
</reference>